<keyword evidence="5" id="KW-0539">Nucleus</keyword>
<comment type="subcellular location">
    <subcellularLocation>
        <location evidence="1">Nucleus</location>
    </subcellularLocation>
</comment>
<keyword evidence="6" id="KW-0131">Cell cycle</keyword>
<dbReference type="InterPro" id="IPR054425">
    <property type="entry name" value="Cdc6_ORC1-like_ATPase_lid"/>
</dbReference>
<dbReference type="GO" id="GO:0016887">
    <property type="term" value="F:ATP hydrolysis activity"/>
    <property type="evidence" value="ECO:0007669"/>
    <property type="project" value="InterPro"/>
</dbReference>
<dbReference type="Gene3D" id="1.10.8.60">
    <property type="match status" value="1"/>
</dbReference>
<evidence type="ECO:0000313" key="10">
    <source>
        <dbReference type="Proteomes" id="UP000326939"/>
    </source>
</evidence>
<dbReference type="SMART" id="SM01074">
    <property type="entry name" value="Cdc6_C"/>
    <property type="match status" value="1"/>
</dbReference>
<dbReference type="PANTHER" id="PTHR10763">
    <property type="entry name" value="CELL DIVISION CONTROL PROTEIN 6-RELATED"/>
    <property type="match status" value="1"/>
</dbReference>
<comment type="caution">
    <text evidence="9">The sequence shown here is derived from an EMBL/GenBank/DDBJ whole genome shotgun (WGS) entry which is preliminary data.</text>
</comment>
<name>A0A5N5JSF2_9ROSI</name>
<feature type="domain" description="Cdc6 C-terminal" evidence="8">
    <location>
        <begin position="421"/>
        <end position="500"/>
    </location>
</feature>
<dbReference type="FunFam" id="1.10.10.10:FF:000686">
    <property type="entry name" value="Cell division control protein"/>
    <property type="match status" value="1"/>
</dbReference>
<dbReference type="FunFam" id="1.10.8.60:FF:000102">
    <property type="entry name" value="Cell division control protein"/>
    <property type="match status" value="1"/>
</dbReference>
<organism evidence="9 10">
    <name type="scientific">Salix brachista</name>
    <dbReference type="NCBI Taxonomy" id="2182728"/>
    <lineage>
        <taxon>Eukaryota</taxon>
        <taxon>Viridiplantae</taxon>
        <taxon>Streptophyta</taxon>
        <taxon>Embryophyta</taxon>
        <taxon>Tracheophyta</taxon>
        <taxon>Spermatophyta</taxon>
        <taxon>Magnoliopsida</taxon>
        <taxon>eudicotyledons</taxon>
        <taxon>Gunneridae</taxon>
        <taxon>Pentapetalae</taxon>
        <taxon>rosids</taxon>
        <taxon>fabids</taxon>
        <taxon>Malpighiales</taxon>
        <taxon>Salicaceae</taxon>
        <taxon>Saliceae</taxon>
        <taxon>Salix</taxon>
    </lineage>
</organism>
<comment type="similarity">
    <text evidence="2">Belongs to the CDC6/cdc18 family.</text>
</comment>
<dbReference type="EMBL" id="VDCV01000016">
    <property type="protein sequence ID" value="KAB5520390.1"/>
    <property type="molecule type" value="Genomic_DNA"/>
</dbReference>
<dbReference type="SUPFAM" id="SSF52540">
    <property type="entry name" value="P-loop containing nucleoside triphosphate hydrolases"/>
    <property type="match status" value="1"/>
</dbReference>
<evidence type="ECO:0000256" key="5">
    <source>
        <dbReference type="ARBA" id="ARBA00023242"/>
    </source>
</evidence>
<dbReference type="AlphaFoldDB" id="A0A5N5JSF2"/>
<proteinExistence type="inferred from homology"/>
<gene>
    <name evidence="9" type="ORF">DKX38_024709</name>
</gene>
<dbReference type="InterPro" id="IPR049945">
    <property type="entry name" value="AAA_22"/>
</dbReference>
<keyword evidence="10" id="KW-1185">Reference proteome</keyword>
<evidence type="ECO:0000313" key="9">
    <source>
        <dbReference type="EMBL" id="KAB5520390.1"/>
    </source>
</evidence>
<dbReference type="Pfam" id="PF22606">
    <property type="entry name" value="Cdc6-ORC-like_ATPase_lid"/>
    <property type="match status" value="1"/>
</dbReference>
<evidence type="ECO:0000256" key="3">
    <source>
        <dbReference type="ARBA" id="ARBA00022618"/>
    </source>
</evidence>
<dbReference type="CDD" id="cd08768">
    <property type="entry name" value="Cdc6_C"/>
    <property type="match status" value="1"/>
</dbReference>
<dbReference type="InterPro" id="IPR015163">
    <property type="entry name" value="Cdc6_C"/>
</dbReference>
<protein>
    <recommendedName>
        <fullName evidence="8">Cdc6 C-terminal domain-containing protein</fullName>
    </recommendedName>
</protein>
<evidence type="ECO:0000256" key="2">
    <source>
        <dbReference type="ARBA" id="ARBA00006184"/>
    </source>
</evidence>
<dbReference type="PANTHER" id="PTHR10763:SF26">
    <property type="entry name" value="CELL DIVISION CONTROL PROTEIN 6 HOMOLOG"/>
    <property type="match status" value="1"/>
</dbReference>
<dbReference type="InterPro" id="IPR050311">
    <property type="entry name" value="ORC1/CDC6"/>
</dbReference>
<reference evidence="10" key="1">
    <citation type="journal article" date="2019" name="Gigascience">
        <title>De novo genome assembly of the endangered Acer yangbiense, a plant species with extremely small populations endemic to Yunnan Province, China.</title>
        <authorList>
            <person name="Yang J."/>
            <person name="Wariss H.M."/>
            <person name="Tao L."/>
            <person name="Zhang R."/>
            <person name="Yun Q."/>
            <person name="Hollingsworth P."/>
            <person name="Dao Z."/>
            <person name="Luo G."/>
            <person name="Guo H."/>
            <person name="Ma Y."/>
            <person name="Sun W."/>
        </authorList>
    </citation>
    <scope>NUCLEOTIDE SEQUENCE [LARGE SCALE GENOMIC DNA]</scope>
    <source>
        <strain evidence="10">cv. br00</strain>
    </source>
</reference>
<dbReference type="GO" id="GO:0051301">
    <property type="term" value="P:cell division"/>
    <property type="evidence" value="ECO:0007669"/>
    <property type="project" value="UniProtKB-KW"/>
</dbReference>
<dbReference type="Proteomes" id="UP000326939">
    <property type="component" value="Chromosome 16"/>
</dbReference>
<dbReference type="GO" id="GO:0033314">
    <property type="term" value="P:mitotic DNA replication checkpoint signaling"/>
    <property type="evidence" value="ECO:0007669"/>
    <property type="project" value="TreeGrafter"/>
</dbReference>
<dbReference type="Pfam" id="PF09079">
    <property type="entry name" value="WHD_Cdc6"/>
    <property type="match status" value="1"/>
</dbReference>
<sequence>MPSIAGCSSSIMAVMSDEISRSNGETTPQKRRLRSNADLVMHESPISSPLKRKSPRRCVDSSPNTPTNGIEKLEKKCKSPVKKKLSKVFSEKPNWNPKDVKQVSAVKELLHVSTAPSSAVCREDEQKRVFDFCKACIEQEKAGSLYVCGCPGTGKSLSMEKVKQCLVDWAKEAGFQPPDVLTMNCSSLTKTSEIFNKVMEKNQPGKKVNGSTSPLKHLQNLYSQQPKSLGSKMMLIIADELDYLITKDCAVLYDLFMLTTFPFSRCILIGVANAIDLADRFLPRLKSLNCKPMVITFRAYSKDQILRILQERLMAVPHTVFHPQALELCARKVAAASGDMRKALCVCRSAIEILEAELREPTSILPSDKELSQQKTAPTCIITVENDIVRIDHMAVALSKAFRSPTVDTIQSLPQHQQMILCAAVKFFRGGKKDTTVGELNKSYMEICKSTIIPPVGILEFLSMCRVLADQGLLKLGQSRDVKLKRVTLKVDEADITFALQRTPPIPRIRCQCHGKHIVELKVNDLLKAGEITDLDCINQTKMRVAIYRNIDRERTNSVDGWVTSHMTVRCVEKKKLSSSGAPPDDRNLPDVHLGLHDDVIVFDHVEKVILGESHGIDRSAGSDKTEVSSRREWGAHLQAGAGIVADSDCRENLYTVTANDLEQTRKLPVTEHPFHSSA</sequence>
<dbReference type="Gene3D" id="1.10.10.10">
    <property type="entry name" value="Winged helix-like DNA-binding domain superfamily/Winged helix DNA-binding domain"/>
    <property type="match status" value="1"/>
</dbReference>
<feature type="region of interest" description="Disordered" evidence="7">
    <location>
        <begin position="16"/>
        <end position="71"/>
    </location>
</feature>
<dbReference type="InterPro" id="IPR027417">
    <property type="entry name" value="P-loop_NTPase"/>
</dbReference>
<dbReference type="Pfam" id="PF13401">
    <property type="entry name" value="AAA_22"/>
    <property type="match status" value="1"/>
</dbReference>
<dbReference type="Gene3D" id="3.40.50.300">
    <property type="entry name" value="P-loop containing nucleotide triphosphate hydrolases"/>
    <property type="match status" value="1"/>
</dbReference>
<evidence type="ECO:0000256" key="1">
    <source>
        <dbReference type="ARBA" id="ARBA00004123"/>
    </source>
</evidence>
<evidence type="ECO:0000256" key="6">
    <source>
        <dbReference type="ARBA" id="ARBA00023306"/>
    </source>
</evidence>
<evidence type="ECO:0000256" key="7">
    <source>
        <dbReference type="SAM" id="MobiDB-lite"/>
    </source>
</evidence>
<dbReference type="GO" id="GO:0003688">
    <property type="term" value="F:DNA replication origin binding"/>
    <property type="evidence" value="ECO:0007669"/>
    <property type="project" value="TreeGrafter"/>
</dbReference>
<accession>A0A5N5JSF2</accession>
<dbReference type="FunFam" id="3.40.50.300:FF:000547">
    <property type="entry name" value="Cell division control protein"/>
    <property type="match status" value="1"/>
</dbReference>
<dbReference type="CDD" id="cd00009">
    <property type="entry name" value="AAA"/>
    <property type="match status" value="1"/>
</dbReference>
<evidence type="ECO:0000259" key="8">
    <source>
        <dbReference type="SMART" id="SM01074"/>
    </source>
</evidence>
<keyword evidence="3" id="KW-0132">Cell division</keyword>
<dbReference type="GO" id="GO:0005634">
    <property type="term" value="C:nucleus"/>
    <property type="evidence" value="ECO:0007669"/>
    <property type="project" value="UniProtKB-SubCell"/>
</dbReference>
<dbReference type="InterPro" id="IPR036390">
    <property type="entry name" value="WH_DNA-bd_sf"/>
</dbReference>
<dbReference type="GO" id="GO:0006270">
    <property type="term" value="P:DNA replication initiation"/>
    <property type="evidence" value="ECO:0007669"/>
    <property type="project" value="TreeGrafter"/>
</dbReference>
<keyword evidence="4" id="KW-0235">DNA replication</keyword>
<dbReference type="SUPFAM" id="SSF46785">
    <property type="entry name" value="Winged helix' DNA-binding domain"/>
    <property type="match status" value="1"/>
</dbReference>
<evidence type="ECO:0000256" key="4">
    <source>
        <dbReference type="ARBA" id="ARBA00022705"/>
    </source>
</evidence>
<dbReference type="InterPro" id="IPR036388">
    <property type="entry name" value="WH-like_DNA-bd_sf"/>
</dbReference>